<comment type="cofactor">
    <cofactor evidence="1">
        <name>Zn(2+)</name>
        <dbReference type="ChEBI" id="CHEBI:29105"/>
    </cofactor>
</comment>
<evidence type="ECO:0000256" key="1">
    <source>
        <dbReference type="ARBA" id="ARBA00001947"/>
    </source>
</evidence>
<name>A0ABY8PRM3_9BACT</name>
<comment type="similarity">
    <text evidence="2">Belongs to the histone deacetylase family.</text>
</comment>
<evidence type="ECO:0000256" key="5">
    <source>
        <dbReference type="ARBA" id="ARBA00022833"/>
    </source>
</evidence>
<dbReference type="CDD" id="cd10001">
    <property type="entry name" value="HDAC_classII_APAH"/>
    <property type="match status" value="1"/>
</dbReference>
<accession>A0ABY8PRM3</accession>
<protein>
    <submittedName>
        <fullName evidence="7">Histone deacetylase family protein</fullName>
    </submittedName>
</protein>
<proteinExistence type="inferred from homology"/>
<evidence type="ECO:0000256" key="2">
    <source>
        <dbReference type="ARBA" id="ARBA00005947"/>
    </source>
</evidence>
<keyword evidence="4" id="KW-0378">Hydrolase</keyword>
<feature type="domain" description="Histone deacetylase" evidence="6">
    <location>
        <begin position="29"/>
        <end position="319"/>
    </location>
</feature>
<dbReference type="Proteomes" id="UP001232493">
    <property type="component" value="Chromosome"/>
</dbReference>
<gene>
    <name evidence="7" type="ORF">JRV97_01480</name>
</gene>
<dbReference type="Gene3D" id="3.40.800.20">
    <property type="entry name" value="Histone deacetylase domain"/>
    <property type="match status" value="1"/>
</dbReference>
<dbReference type="InterPro" id="IPR023801">
    <property type="entry name" value="His_deacetylse_dom"/>
</dbReference>
<dbReference type="Pfam" id="PF00850">
    <property type="entry name" value="Hist_deacetyl"/>
    <property type="match status" value="1"/>
</dbReference>
<evidence type="ECO:0000256" key="4">
    <source>
        <dbReference type="ARBA" id="ARBA00022801"/>
    </source>
</evidence>
<keyword evidence="3" id="KW-0479">Metal-binding</keyword>
<evidence type="ECO:0000256" key="3">
    <source>
        <dbReference type="ARBA" id="ARBA00022723"/>
    </source>
</evidence>
<dbReference type="InterPro" id="IPR037138">
    <property type="entry name" value="His_deacetylse_dom_sf"/>
</dbReference>
<keyword evidence="5" id="KW-0862">Zinc</keyword>
<dbReference type="RefSeq" id="WP_280999593.1">
    <property type="nucleotide sequence ID" value="NZ_CP069362.1"/>
</dbReference>
<dbReference type="SUPFAM" id="SSF52768">
    <property type="entry name" value="Arginase/deacetylase"/>
    <property type="match status" value="1"/>
</dbReference>
<dbReference type="PRINTS" id="PR01270">
    <property type="entry name" value="HDASUPER"/>
</dbReference>
<dbReference type="InterPro" id="IPR023696">
    <property type="entry name" value="Ureohydrolase_dom_sf"/>
</dbReference>
<evidence type="ECO:0000313" key="7">
    <source>
        <dbReference type="EMBL" id="WGS65259.1"/>
    </source>
</evidence>
<dbReference type="InterPro" id="IPR000286">
    <property type="entry name" value="HDACs"/>
</dbReference>
<keyword evidence="8" id="KW-1185">Reference proteome</keyword>
<dbReference type="PANTHER" id="PTHR10625:SF17">
    <property type="entry name" value="HISTONE DEACETYLASE 8"/>
    <property type="match status" value="1"/>
</dbReference>
<organism evidence="7 8">
    <name type="scientific">Marinitoga aeolica</name>
    <dbReference type="NCBI Taxonomy" id="2809031"/>
    <lineage>
        <taxon>Bacteria</taxon>
        <taxon>Thermotogati</taxon>
        <taxon>Thermotogota</taxon>
        <taxon>Thermotogae</taxon>
        <taxon>Petrotogales</taxon>
        <taxon>Petrotogaceae</taxon>
        <taxon>Marinitoga</taxon>
    </lineage>
</organism>
<reference evidence="7 8" key="1">
    <citation type="submission" date="2021-02" db="EMBL/GenBank/DDBJ databases">
        <title>Characterization of Marinitoga sp. nov. str. BP5-C20A.</title>
        <authorList>
            <person name="Erauso G."/>
            <person name="Postec A."/>
        </authorList>
    </citation>
    <scope>NUCLEOTIDE SEQUENCE [LARGE SCALE GENOMIC DNA]</scope>
    <source>
        <strain evidence="7 8">BP5-C20A</strain>
    </source>
</reference>
<evidence type="ECO:0000313" key="8">
    <source>
        <dbReference type="Proteomes" id="UP001232493"/>
    </source>
</evidence>
<evidence type="ECO:0000259" key="6">
    <source>
        <dbReference type="Pfam" id="PF00850"/>
    </source>
</evidence>
<dbReference type="PANTHER" id="PTHR10625">
    <property type="entry name" value="HISTONE DEACETYLASE HDAC1-RELATED"/>
    <property type="match status" value="1"/>
</dbReference>
<dbReference type="EMBL" id="CP069362">
    <property type="protein sequence ID" value="WGS65259.1"/>
    <property type="molecule type" value="Genomic_DNA"/>
</dbReference>
<sequence length="322" mass="36905">MKVVYDPRHVFYSPKNELNGYEMIDNIDKPGRIETIKEILQLKYGDIIVGSKDYPRSYLYFVHSSDYVNWLKEKQYTLEDNQEYFPKVFGYDMCMDTKTPVGKNTFEMAWISAKCSLTGASLLLEGEELAYSCSRPLGHHAGITYCGGRSYFNNAALAARYLQKNGDIYIAILDLDFYAGNGTQEIFYEDNTVLTISIHGNPSNHYPYISGFEWEIGENEGRGYNINFPLKDGINGRTYLRVLEKALLEVEDFDPDFLIIPFGSNTHEKDLTTTFNLKDNDYREIGEMISYLNIPKLIIQEGGFNSQINEKVVDNLFNGLNI</sequence>